<reference evidence="2" key="1">
    <citation type="journal article" date="2021" name="Genome Biol. Evol.">
        <title>A High-Quality Reference Genome for a Parasitic Bivalve with Doubly Uniparental Inheritance (Bivalvia: Unionida).</title>
        <authorList>
            <person name="Smith C.H."/>
        </authorList>
    </citation>
    <scope>NUCLEOTIDE SEQUENCE</scope>
    <source>
        <strain evidence="2">CHS0354</strain>
    </source>
</reference>
<reference evidence="2" key="2">
    <citation type="journal article" date="2021" name="Genome Biol. Evol.">
        <title>Developing a high-quality reference genome for a parasitic bivalve with doubly uniparental inheritance (Bivalvia: Unionida).</title>
        <authorList>
            <person name="Smith C.H."/>
        </authorList>
    </citation>
    <scope>NUCLEOTIDE SEQUENCE</scope>
    <source>
        <strain evidence="2">CHS0354</strain>
        <tissue evidence="2">Mantle</tissue>
    </source>
</reference>
<evidence type="ECO:0000256" key="1">
    <source>
        <dbReference type="SAM" id="MobiDB-lite"/>
    </source>
</evidence>
<dbReference type="EMBL" id="JAEAOA010002326">
    <property type="protein sequence ID" value="KAK3602211.1"/>
    <property type="molecule type" value="Genomic_DNA"/>
</dbReference>
<comment type="caution">
    <text evidence="2">The sequence shown here is derived from an EMBL/GenBank/DDBJ whole genome shotgun (WGS) entry which is preliminary data.</text>
</comment>
<feature type="region of interest" description="Disordered" evidence="1">
    <location>
        <begin position="30"/>
        <end position="77"/>
    </location>
</feature>
<proteinExistence type="predicted"/>
<keyword evidence="3" id="KW-1185">Reference proteome</keyword>
<dbReference type="Proteomes" id="UP001195483">
    <property type="component" value="Unassembled WGS sequence"/>
</dbReference>
<gene>
    <name evidence="2" type="ORF">CHS0354_039959</name>
</gene>
<evidence type="ECO:0000313" key="2">
    <source>
        <dbReference type="EMBL" id="KAK3602211.1"/>
    </source>
</evidence>
<accession>A0AAE0T1W9</accession>
<name>A0AAE0T1W9_9BIVA</name>
<sequence length="77" mass="9239">LKTSTIRLDKKDPTYMGYNEIFHRMRRSYDEIKQEQSLPQQKRAELPTPAQKQMAHMRRQTEGRYPDKPLSFASQQQ</sequence>
<dbReference type="AlphaFoldDB" id="A0AAE0T1W9"/>
<protein>
    <submittedName>
        <fullName evidence="2">Uncharacterized protein</fullName>
    </submittedName>
</protein>
<evidence type="ECO:0000313" key="3">
    <source>
        <dbReference type="Proteomes" id="UP001195483"/>
    </source>
</evidence>
<organism evidence="2 3">
    <name type="scientific">Potamilus streckersoni</name>
    <dbReference type="NCBI Taxonomy" id="2493646"/>
    <lineage>
        <taxon>Eukaryota</taxon>
        <taxon>Metazoa</taxon>
        <taxon>Spiralia</taxon>
        <taxon>Lophotrochozoa</taxon>
        <taxon>Mollusca</taxon>
        <taxon>Bivalvia</taxon>
        <taxon>Autobranchia</taxon>
        <taxon>Heteroconchia</taxon>
        <taxon>Palaeoheterodonta</taxon>
        <taxon>Unionida</taxon>
        <taxon>Unionoidea</taxon>
        <taxon>Unionidae</taxon>
        <taxon>Ambleminae</taxon>
        <taxon>Lampsilini</taxon>
        <taxon>Potamilus</taxon>
    </lineage>
</organism>
<feature type="non-terminal residue" evidence="2">
    <location>
        <position position="77"/>
    </location>
</feature>
<feature type="non-terminal residue" evidence="2">
    <location>
        <position position="1"/>
    </location>
</feature>
<reference evidence="2" key="3">
    <citation type="submission" date="2023-05" db="EMBL/GenBank/DDBJ databases">
        <authorList>
            <person name="Smith C.H."/>
        </authorList>
    </citation>
    <scope>NUCLEOTIDE SEQUENCE</scope>
    <source>
        <strain evidence="2">CHS0354</strain>
        <tissue evidence="2">Mantle</tissue>
    </source>
</reference>